<organism evidence="1">
    <name type="scientific">hydrothermal vent metagenome</name>
    <dbReference type="NCBI Taxonomy" id="652676"/>
    <lineage>
        <taxon>unclassified sequences</taxon>
        <taxon>metagenomes</taxon>
        <taxon>ecological metagenomes</taxon>
    </lineage>
</organism>
<name>A0A3B0XRS9_9ZZZZ</name>
<sequence length="202" mass="23342">MQQYCANCDGTVVNKSHTGKEYLYCGSCKCWWSEKSLILATSYKRPHSQYNAISLTYEPNKTQHADLLLRLGTWATRCDTYYYELDHSAGTEPNTVASIRALLKQWHKDVQNLKSEGQIYLPYDFSDQHSGWLQVKFYNSDKIGVSDGYCSLEGYAFYPSAYKECIDRITDYEVYEGCEEKILTSKKIVDDIETSIDDLYKL</sequence>
<evidence type="ECO:0000313" key="1">
    <source>
        <dbReference type="EMBL" id="VAW71135.1"/>
    </source>
</evidence>
<dbReference type="EMBL" id="UOFJ01000569">
    <property type="protein sequence ID" value="VAW71135.1"/>
    <property type="molecule type" value="Genomic_DNA"/>
</dbReference>
<dbReference type="AlphaFoldDB" id="A0A3B0XRS9"/>
<protein>
    <submittedName>
        <fullName evidence="1">Uncharacterized protein</fullName>
    </submittedName>
</protein>
<reference evidence="1" key="1">
    <citation type="submission" date="2018-06" db="EMBL/GenBank/DDBJ databases">
        <authorList>
            <person name="Zhirakovskaya E."/>
        </authorList>
    </citation>
    <scope>NUCLEOTIDE SEQUENCE</scope>
</reference>
<gene>
    <name evidence="1" type="ORF">MNBD_GAMMA10-1651</name>
</gene>
<proteinExistence type="predicted"/>
<accession>A0A3B0XRS9</accession>